<dbReference type="EMBL" id="ML996318">
    <property type="protein sequence ID" value="KAF2727690.1"/>
    <property type="molecule type" value="Genomic_DNA"/>
</dbReference>
<feature type="region of interest" description="Disordered" evidence="1">
    <location>
        <begin position="35"/>
        <end position="57"/>
    </location>
</feature>
<evidence type="ECO:0000256" key="1">
    <source>
        <dbReference type="SAM" id="MobiDB-lite"/>
    </source>
</evidence>
<evidence type="ECO:0000313" key="3">
    <source>
        <dbReference type="Proteomes" id="UP000799444"/>
    </source>
</evidence>
<gene>
    <name evidence="2" type="ORF">EJ04DRAFT_517109</name>
</gene>
<evidence type="ECO:0000313" key="2">
    <source>
        <dbReference type="EMBL" id="KAF2727690.1"/>
    </source>
</evidence>
<reference evidence="2" key="1">
    <citation type="journal article" date="2020" name="Stud. Mycol.">
        <title>101 Dothideomycetes genomes: a test case for predicting lifestyles and emergence of pathogens.</title>
        <authorList>
            <person name="Haridas S."/>
            <person name="Albert R."/>
            <person name="Binder M."/>
            <person name="Bloem J."/>
            <person name="Labutti K."/>
            <person name="Salamov A."/>
            <person name="Andreopoulos B."/>
            <person name="Baker S."/>
            <person name="Barry K."/>
            <person name="Bills G."/>
            <person name="Bluhm B."/>
            <person name="Cannon C."/>
            <person name="Castanera R."/>
            <person name="Culley D."/>
            <person name="Daum C."/>
            <person name="Ezra D."/>
            <person name="Gonzalez J."/>
            <person name="Henrissat B."/>
            <person name="Kuo A."/>
            <person name="Liang C."/>
            <person name="Lipzen A."/>
            <person name="Lutzoni F."/>
            <person name="Magnuson J."/>
            <person name="Mondo S."/>
            <person name="Nolan M."/>
            <person name="Ohm R."/>
            <person name="Pangilinan J."/>
            <person name="Park H.-J."/>
            <person name="Ramirez L."/>
            <person name="Alfaro M."/>
            <person name="Sun H."/>
            <person name="Tritt A."/>
            <person name="Yoshinaga Y."/>
            <person name="Zwiers L.-H."/>
            <person name="Turgeon B."/>
            <person name="Goodwin S."/>
            <person name="Spatafora J."/>
            <person name="Crous P."/>
            <person name="Grigoriev I."/>
        </authorList>
    </citation>
    <scope>NUCLEOTIDE SEQUENCE</scope>
    <source>
        <strain evidence="2">CBS 125425</strain>
    </source>
</reference>
<keyword evidence="3" id="KW-1185">Reference proteome</keyword>
<proteinExistence type="predicted"/>
<dbReference type="OrthoDB" id="3801529at2759"/>
<protein>
    <submittedName>
        <fullName evidence="2">Uncharacterized protein</fullName>
    </submittedName>
</protein>
<comment type="caution">
    <text evidence="2">The sequence shown here is derived from an EMBL/GenBank/DDBJ whole genome shotgun (WGS) entry which is preliminary data.</text>
</comment>
<dbReference type="AlphaFoldDB" id="A0A9P4QL40"/>
<accession>A0A9P4QL40</accession>
<feature type="compositionally biased region" description="Low complexity" evidence="1">
    <location>
        <begin position="35"/>
        <end position="45"/>
    </location>
</feature>
<organism evidence="2 3">
    <name type="scientific">Polyplosphaeria fusca</name>
    <dbReference type="NCBI Taxonomy" id="682080"/>
    <lineage>
        <taxon>Eukaryota</taxon>
        <taxon>Fungi</taxon>
        <taxon>Dikarya</taxon>
        <taxon>Ascomycota</taxon>
        <taxon>Pezizomycotina</taxon>
        <taxon>Dothideomycetes</taxon>
        <taxon>Pleosporomycetidae</taxon>
        <taxon>Pleosporales</taxon>
        <taxon>Tetraplosphaeriaceae</taxon>
        <taxon>Polyplosphaeria</taxon>
    </lineage>
</organism>
<name>A0A9P4QL40_9PLEO</name>
<sequence length="212" mass="22859">MGEHVVLNAQAVEHVARQHGVEGISTSVSVEKLPVSTTPASSVTTNPHGTPNHHGLSTGTIERQLWEVRHYVFPEIYAKDRKRAHGRHVNATFCGALVSGAHEVVPRHASPLAGRAVDSVNKLLFQRGTSGNCRLEDEESIVTNPMEETAFQPYGDGVSIVSDPMGIADGSPHPIEYATQDANGKSILPTTSRDEWGCDFCGVECFCLGYAE</sequence>
<dbReference type="Proteomes" id="UP000799444">
    <property type="component" value="Unassembled WGS sequence"/>
</dbReference>